<keyword evidence="3" id="KW-0862">Zinc</keyword>
<evidence type="ECO:0000259" key="5">
    <source>
        <dbReference type="SMART" id="SM00547"/>
    </source>
</evidence>
<proteinExistence type="predicted"/>
<evidence type="ECO:0000313" key="6">
    <source>
        <dbReference type="EMBL" id="MUN29621.1"/>
    </source>
</evidence>
<evidence type="ECO:0000256" key="1">
    <source>
        <dbReference type="ARBA" id="ARBA00022723"/>
    </source>
</evidence>
<dbReference type="GO" id="GO:0008270">
    <property type="term" value="F:zinc ion binding"/>
    <property type="evidence" value="ECO:0007669"/>
    <property type="project" value="UniProtKB-KW"/>
</dbReference>
<feature type="transmembrane region" description="Helical" evidence="4">
    <location>
        <begin position="146"/>
        <end position="168"/>
    </location>
</feature>
<organism evidence="6 7">
    <name type="scientific">Sulfuracidifex metallicus DSM 6482 = JCM 9184</name>
    <dbReference type="NCBI Taxonomy" id="523847"/>
    <lineage>
        <taxon>Archaea</taxon>
        <taxon>Thermoproteota</taxon>
        <taxon>Thermoprotei</taxon>
        <taxon>Sulfolobales</taxon>
        <taxon>Sulfolobaceae</taxon>
        <taxon>Sulfuracidifex</taxon>
    </lineage>
</organism>
<evidence type="ECO:0000256" key="4">
    <source>
        <dbReference type="SAM" id="Phobius"/>
    </source>
</evidence>
<feature type="transmembrane region" description="Helical" evidence="4">
    <location>
        <begin position="91"/>
        <end position="111"/>
    </location>
</feature>
<feature type="transmembrane region" description="Helical" evidence="4">
    <location>
        <begin position="117"/>
        <end position="134"/>
    </location>
</feature>
<protein>
    <submittedName>
        <fullName evidence="6">Zinc-ribbon domain-containing protein</fullName>
    </submittedName>
</protein>
<keyword evidence="1" id="KW-0479">Metal-binding</keyword>
<keyword evidence="4" id="KW-1133">Transmembrane helix</keyword>
<evidence type="ECO:0000256" key="2">
    <source>
        <dbReference type="ARBA" id="ARBA00022771"/>
    </source>
</evidence>
<evidence type="ECO:0000313" key="7">
    <source>
        <dbReference type="Proteomes" id="UP000470772"/>
    </source>
</evidence>
<accession>A0A6A9QR05</accession>
<name>A0A6A9QR05_SULME</name>
<feature type="transmembrane region" description="Helical" evidence="4">
    <location>
        <begin position="231"/>
        <end position="259"/>
    </location>
</feature>
<comment type="caution">
    <text evidence="6">The sequence shown here is derived from an EMBL/GenBank/DDBJ whole genome shotgun (WGS) entry which is preliminary data.</text>
</comment>
<feature type="domain" description="RanBP2-type" evidence="5">
    <location>
        <begin position="36"/>
        <end position="60"/>
    </location>
</feature>
<keyword evidence="4" id="KW-0472">Membrane</keyword>
<keyword evidence="2" id="KW-0863">Zinc-finger</keyword>
<dbReference type="InterPro" id="IPR001876">
    <property type="entry name" value="Znf_RanBP2"/>
</dbReference>
<dbReference type="SMART" id="SM00547">
    <property type="entry name" value="ZnF_RBZ"/>
    <property type="match status" value="2"/>
</dbReference>
<reference evidence="6 7" key="1">
    <citation type="submission" date="2019-10" db="EMBL/GenBank/DDBJ databases">
        <title>Sequencing and Assembly of Multiple Reported Metal-Biooxidizing Members of the Extremely Thermoacidophilic Archaeal Family Sulfolobaceae.</title>
        <authorList>
            <person name="Counts J.A."/>
            <person name="Kelly R.M."/>
        </authorList>
    </citation>
    <scope>NUCLEOTIDE SEQUENCE [LARGE SCALE GENOMIC DNA]</scope>
    <source>
        <strain evidence="6 7">DSM 6482</strain>
    </source>
</reference>
<feature type="domain" description="RanBP2-type" evidence="5">
    <location>
        <begin position="2"/>
        <end position="26"/>
    </location>
</feature>
<dbReference type="Pfam" id="PF12773">
    <property type="entry name" value="DZR"/>
    <property type="match status" value="1"/>
</dbReference>
<gene>
    <name evidence="6" type="ORF">GC250_09275</name>
</gene>
<sequence>MGLMKCPRCGYENPPNAHLCEKCRYPLFPNTEEPHTDRKCPRCGYENPPNAHLCEKCRYPLNVPVVKFQAESKPEVPPEVMKGMSNLRLFSSYYVLAFLIFQASISVISFNRTLAEGVAVASGLLMLLSLRYLYDATGFLIRKDKALINRVGVYVSIISTFLVGAGGYEILPYVKPNETVNLVTSHGIMVASFLLVGGILLFLVGNVLSVVLTQFELSREFGNQFRRAGQLFLISFVLGLLTFIFPLMELISFFVLLYASYLVTDASVKSSNGYNRKV</sequence>
<dbReference type="AlphaFoldDB" id="A0A6A9QR05"/>
<keyword evidence="7" id="KW-1185">Reference proteome</keyword>
<dbReference type="EMBL" id="WGGD01000005">
    <property type="protein sequence ID" value="MUN29621.1"/>
    <property type="molecule type" value="Genomic_DNA"/>
</dbReference>
<evidence type="ECO:0000256" key="3">
    <source>
        <dbReference type="ARBA" id="ARBA00022833"/>
    </source>
</evidence>
<dbReference type="InterPro" id="IPR025874">
    <property type="entry name" value="DZR"/>
</dbReference>
<dbReference type="Proteomes" id="UP000470772">
    <property type="component" value="Unassembled WGS sequence"/>
</dbReference>
<feature type="transmembrane region" description="Helical" evidence="4">
    <location>
        <begin position="188"/>
        <end position="211"/>
    </location>
</feature>
<keyword evidence="4" id="KW-0812">Transmembrane</keyword>